<evidence type="ECO:0000313" key="1">
    <source>
        <dbReference type="EMBL" id="KAH7421604.1"/>
    </source>
</evidence>
<name>A0A8T2TJP7_CERRI</name>
<proteinExistence type="predicted"/>
<evidence type="ECO:0000313" key="2">
    <source>
        <dbReference type="Proteomes" id="UP000825935"/>
    </source>
</evidence>
<comment type="caution">
    <text evidence="1">The sequence shown here is derived from an EMBL/GenBank/DDBJ whole genome shotgun (WGS) entry which is preliminary data.</text>
</comment>
<sequence>MLGEGGGLVQRRLASTRPLGIWYFVIEHPVGFCTEALGCIIGLYCASPLYLSSYNQSTEASSVYLSSCLSLFSYKHSNPFLSKNTPTYKKRIKKIRVHLEPMRSFRVRFIVK</sequence>
<gene>
    <name evidence="1" type="ORF">KP509_13G066000</name>
</gene>
<dbReference type="Proteomes" id="UP000825935">
    <property type="component" value="Chromosome 13"/>
</dbReference>
<keyword evidence="2" id="KW-1185">Reference proteome</keyword>
<reference evidence="1" key="1">
    <citation type="submission" date="2021-08" db="EMBL/GenBank/DDBJ databases">
        <title>WGS assembly of Ceratopteris richardii.</title>
        <authorList>
            <person name="Marchant D.B."/>
            <person name="Chen G."/>
            <person name="Jenkins J."/>
            <person name="Shu S."/>
            <person name="Leebens-Mack J."/>
            <person name="Grimwood J."/>
            <person name="Schmutz J."/>
            <person name="Soltis P."/>
            <person name="Soltis D."/>
            <person name="Chen Z.-H."/>
        </authorList>
    </citation>
    <scope>NUCLEOTIDE SEQUENCE</scope>
    <source>
        <strain evidence="1">Whitten #5841</strain>
        <tissue evidence="1">Leaf</tissue>
    </source>
</reference>
<organism evidence="1 2">
    <name type="scientific">Ceratopteris richardii</name>
    <name type="common">Triangle waterfern</name>
    <dbReference type="NCBI Taxonomy" id="49495"/>
    <lineage>
        <taxon>Eukaryota</taxon>
        <taxon>Viridiplantae</taxon>
        <taxon>Streptophyta</taxon>
        <taxon>Embryophyta</taxon>
        <taxon>Tracheophyta</taxon>
        <taxon>Polypodiopsida</taxon>
        <taxon>Polypodiidae</taxon>
        <taxon>Polypodiales</taxon>
        <taxon>Pteridineae</taxon>
        <taxon>Pteridaceae</taxon>
        <taxon>Parkerioideae</taxon>
        <taxon>Ceratopteris</taxon>
    </lineage>
</organism>
<dbReference type="EMBL" id="CM035418">
    <property type="protein sequence ID" value="KAH7421604.1"/>
    <property type="molecule type" value="Genomic_DNA"/>
</dbReference>
<dbReference type="AlphaFoldDB" id="A0A8T2TJP7"/>
<protein>
    <submittedName>
        <fullName evidence="1">Uncharacterized protein</fullName>
    </submittedName>
</protein>
<accession>A0A8T2TJP7</accession>